<accession>A0ABR8NBP1</accession>
<name>A0ABR8NBP1_9ACTN</name>
<feature type="chain" id="PRO_5047524422" description="Blue (type 1) copper domain-containing protein" evidence="2">
    <location>
        <begin position="27"/>
        <end position="291"/>
    </location>
</feature>
<protein>
    <recommendedName>
        <fullName evidence="5">Blue (type 1) copper domain-containing protein</fullName>
    </recommendedName>
</protein>
<dbReference type="Proteomes" id="UP000618818">
    <property type="component" value="Unassembled WGS sequence"/>
</dbReference>
<sequence length="291" mass="30265">MHVPTGMRRVVAVVCATALASSPVLLAPPTAGAAGAATTSARAATPHLTALLTKKTIVVRGADDLKAGRAHLEVRGRGIVEFATFKAGYDVADFTADVNKFGAKNDVKALKRALKNTTIIGGLSGGGTGTIVFPKPGAYTPFSIGDRGVVTGKTLVVDGPKRSSKTPKTDGSIIGKNGPSWGGASQLPAKGRFEFKNKADQPHFVALQQVAPGTTTDQVLEALQSEEGDGPPPPWILPAGMETGTLSPGRSMTVDYDLPAGQYVVMCFFPDPKMDGMPHALMGMLRMINLT</sequence>
<feature type="region of interest" description="Disordered" evidence="1">
    <location>
        <begin position="158"/>
        <end position="181"/>
    </location>
</feature>
<reference evidence="3 4" key="1">
    <citation type="submission" date="2020-09" db="EMBL/GenBank/DDBJ databases">
        <title>novel species in genus Nocardioides.</title>
        <authorList>
            <person name="Zhang G."/>
        </authorList>
    </citation>
    <scope>NUCLEOTIDE SEQUENCE [LARGE SCALE GENOMIC DNA]</scope>
    <source>
        <strain evidence="3 4">KCTC 39551</strain>
    </source>
</reference>
<evidence type="ECO:0000313" key="3">
    <source>
        <dbReference type="EMBL" id="MBD3925533.1"/>
    </source>
</evidence>
<keyword evidence="4" id="KW-1185">Reference proteome</keyword>
<feature type="signal peptide" evidence="2">
    <location>
        <begin position="1"/>
        <end position="26"/>
    </location>
</feature>
<dbReference type="RefSeq" id="WP_191195174.1">
    <property type="nucleotide sequence ID" value="NZ_JACXYZ010000001.1"/>
</dbReference>
<gene>
    <name evidence="3" type="ORF">IEZ26_12925</name>
</gene>
<organism evidence="3 4">
    <name type="scientific">Nocardioides cavernae</name>
    <dbReference type="NCBI Taxonomy" id="1921566"/>
    <lineage>
        <taxon>Bacteria</taxon>
        <taxon>Bacillati</taxon>
        <taxon>Actinomycetota</taxon>
        <taxon>Actinomycetes</taxon>
        <taxon>Propionibacteriales</taxon>
        <taxon>Nocardioidaceae</taxon>
        <taxon>Nocardioides</taxon>
    </lineage>
</organism>
<evidence type="ECO:0000313" key="4">
    <source>
        <dbReference type="Proteomes" id="UP000618818"/>
    </source>
</evidence>
<evidence type="ECO:0008006" key="5">
    <source>
        <dbReference type="Google" id="ProtNLM"/>
    </source>
</evidence>
<keyword evidence="2" id="KW-0732">Signal</keyword>
<comment type="caution">
    <text evidence="3">The sequence shown here is derived from an EMBL/GenBank/DDBJ whole genome shotgun (WGS) entry which is preliminary data.</text>
</comment>
<proteinExistence type="predicted"/>
<evidence type="ECO:0000256" key="1">
    <source>
        <dbReference type="SAM" id="MobiDB-lite"/>
    </source>
</evidence>
<dbReference type="EMBL" id="JACXYZ010000001">
    <property type="protein sequence ID" value="MBD3925533.1"/>
    <property type="molecule type" value="Genomic_DNA"/>
</dbReference>
<evidence type="ECO:0000256" key="2">
    <source>
        <dbReference type="SAM" id="SignalP"/>
    </source>
</evidence>